<dbReference type="GO" id="GO:0006203">
    <property type="term" value="P:dGTP catabolic process"/>
    <property type="evidence" value="ECO:0007669"/>
    <property type="project" value="TreeGrafter"/>
</dbReference>
<gene>
    <name evidence="2" type="ORF">QP433_03010</name>
</gene>
<dbReference type="AlphaFoldDB" id="A0AAJ1Q5L9"/>
<dbReference type="Gene3D" id="1.10.3210.10">
    <property type="entry name" value="Hypothetical protein af1432"/>
    <property type="match status" value="1"/>
</dbReference>
<protein>
    <submittedName>
        <fullName evidence="2">HD domain-containing protein</fullName>
    </submittedName>
</protein>
<dbReference type="InterPro" id="IPR050135">
    <property type="entry name" value="dGTPase-like"/>
</dbReference>
<dbReference type="SUPFAM" id="SSF109604">
    <property type="entry name" value="HD-domain/PDEase-like"/>
    <property type="match status" value="1"/>
</dbReference>
<dbReference type="RefSeq" id="WP_016648798.1">
    <property type="nucleotide sequence ID" value="NZ_JASOOE010000004.1"/>
</dbReference>
<dbReference type="Proteomes" id="UP001229251">
    <property type="component" value="Unassembled WGS sequence"/>
</dbReference>
<dbReference type="PANTHER" id="PTHR11373:SF4">
    <property type="entry name" value="DEOXYNUCLEOSIDE TRIPHOSPHATE TRIPHOSPHOHYDROLASE SAMHD1"/>
    <property type="match status" value="1"/>
</dbReference>
<accession>A0AAJ1Q5L9</accession>
<sequence length="467" mass="54759">MSPFDQAIQTQKLPREKVFRDPVHDYVHIRDKIILQLIDTQEFQRLRRIKQLGTSSYTFHGAEHSRFNHSLGVYEVTRRIISQFDRNYQSKANNDGLWQSQERMVAICAALLHDIGHGPFSHTFEGIFGTNHEELTQAIITSPETQINQILSQLGNDFPHKVASVINKTYPNQQVVQLISSQLDADRMDYLLRDAFYTGVSYGAFDLTRISRVIRPYQDQIAFDFSGMHAVEDFFISRYQMYMQVYFHPVSRGMEQVLKALFARAKDIYFNLPGTNKLESAIELLEPFLTGNWQVRDYLQLDDHVVSAYFHLWTQEKDPILSDLAQRFLNRQPFKSIITSQAEREQLKTAVYTELMHFDFDPDYYLFEDSCFDLPYDYYRPGHESRKNQIELITKTQQVIELSEVSSLVRSLASQVRGDHRIFFPKELLNQIQKIAPEARNANQQMILLAYLNEHEDVTYHIQERLF</sequence>
<dbReference type="InterPro" id="IPR003607">
    <property type="entry name" value="HD/PDEase_dom"/>
</dbReference>
<evidence type="ECO:0000313" key="2">
    <source>
        <dbReference type="EMBL" id="MDK7186943.1"/>
    </source>
</evidence>
<name>A0AAJ1Q5L9_9LACT</name>
<evidence type="ECO:0000259" key="1">
    <source>
        <dbReference type="PROSITE" id="PS51831"/>
    </source>
</evidence>
<dbReference type="GO" id="GO:0008832">
    <property type="term" value="F:dGTPase activity"/>
    <property type="evidence" value="ECO:0007669"/>
    <property type="project" value="TreeGrafter"/>
</dbReference>
<dbReference type="PANTHER" id="PTHR11373">
    <property type="entry name" value="DEOXYNUCLEOSIDE TRIPHOSPHATE TRIPHOSPHOHYDROLASE"/>
    <property type="match status" value="1"/>
</dbReference>
<dbReference type="EMBL" id="JASOOE010000004">
    <property type="protein sequence ID" value="MDK7186943.1"/>
    <property type="molecule type" value="Genomic_DNA"/>
</dbReference>
<dbReference type="Pfam" id="PF19276">
    <property type="entry name" value="HD_assoc_2"/>
    <property type="match status" value="1"/>
</dbReference>
<dbReference type="FunFam" id="1.10.3210.10:FF:000014">
    <property type="entry name" value="HD domain-containing protein"/>
    <property type="match status" value="1"/>
</dbReference>
<dbReference type="InterPro" id="IPR045509">
    <property type="entry name" value="HD_assoc_2"/>
</dbReference>
<evidence type="ECO:0000313" key="3">
    <source>
        <dbReference type="Proteomes" id="UP001229251"/>
    </source>
</evidence>
<dbReference type="CDD" id="cd00077">
    <property type="entry name" value="HDc"/>
    <property type="match status" value="1"/>
</dbReference>
<organism evidence="2 3">
    <name type="scientific">Facklamia hominis</name>
    <dbReference type="NCBI Taxonomy" id="178214"/>
    <lineage>
        <taxon>Bacteria</taxon>
        <taxon>Bacillati</taxon>
        <taxon>Bacillota</taxon>
        <taxon>Bacilli</taxon>
        <taxon>Lactobacillales</taxon>
        <taxon>Aerococcaceae</taxon>
        <taxon>Facklamia</taxon>
    </lineage>
</organism>
<reference evidence="2" key="1">
    <citation type="submission" date="2023-05" db="EMBL/GenBank/DDBJ databases">
        <title>Cataloging the Phylogenetic Diversity of Human Bladder Bacteria.</title>
        <authorList>
            <person name="Du J."/>
        </authorList>
    </citation>
    <scope>NUCLEOTIDE SEQUENCE</scope>
    <source>
        <strain evidence="2">UMB1231</strain>
    </source>
</reference>
<dbReference type="Pfam" id="PF01966">
    <property type="entry name" value="HD"/>
    <property type="match status" value="1"/>
</dbReference>
<proteinExistence type="predicted"/>
<dbReference type="InterPro" id="IPR006674">
    <property type="entry name" value="HD_domain"/>
</dbReference>
<dbReference type="PROSITE" id="PS51831">
    <property type="entry name" value="HD"/>
    <property type="match status" value="1"/>
</dbReference>
<comment type="caution">
    <text evidence="2">The sequence shown here is derived from an EMBL/GenBank/DDBJ whole genome shotgun (WGS) entry which is preliminary data.</text>
</comment>
<feature type="domain" description="HD" evidence="1">
    <location>
        <begin position="66"/>
        <end position="191"/>
    </location>
</feature>
<dbReference type="SMART" id="SM00471">
    <property type="entry name" value="HDc"/>
    <property type="match status" value="1"/>
</dbReference>